<comment type="similarity">
    <text evidence="1">Belongs to the YoeB family.</text>
</comment>
<dbReference type="GO" id="GO:0004519">
    <property type="term" value="F:endonuclease activity"/>
    <property type="evidence" value="ECO:0007669"/>
    <property type="project" value="UniProtKB-KW"/>
</dbReference>
<dbReference type="GO" id="GO:0016787">
    <property type="term" value="F:hydrolase activity"/>
    <property type="evidence" value="ECO:0007669"/>
    <property type="project" value="UniProtKB-KW"/>
</dbReference>
<dbReference type="AlphaFoldDB" id="A0A0R1L0Q9"/>
<dbReference type="EMBL" id="AZEA01000002">
    <property type="protein sequence ID" value="KRK89403.1"/>
    <property type="molecule type" value="Genomic_DNA"/>
</dbReference>
<dbReference type="PANTHER" id="PTHR38039">
    <property type="entry name" value="TOXIN YOEB"/>
    <property type="match status" value="1"/>
</dbReference>
<name>A0A0R1L0Q9_9LACO</name>
<evidence type="ECO:0000313" key="8">
    <source>
        <dbReference type="EMBL" id="KRK89403.1"/>
    </source>
</evidence>
<dbReference type="InterPro" id="IPR009614">
    <property type="entry name" value="YoeB_toxin"/>
</dbReference>
<dbReference type="InterPro" id="IPR035093">
    <property type="entry name" value="RelE/ParE_toxin_dom_sf"/>
</dbReference>
<evidence type="ECO:0000313" key="9">
    <source>
        <dbReference type="Proteomes" id="UP000051581"/>
    </source>
</evidence>
<keyword evidence="2" id="KW-1277">Toxin-antitoxin system</keyword>
<dbReference type="GO" id="GO:0045892">
    <property type="term" value="P:negative regulation of DNA-templated transcription"/>
    <property type="evidence" value="ECO:0007669"/>
    <property type="project" value="TreeGrafter"/>
</dbReference>
<keyword evidence="3" id="KW-0540">Nuclease</keyword>
<evidence type="ECO:0000256" key="6">
    <source>
        <dbReference type="ARBA" id="ARBA00030388"/>
    </source>
</evidence>
<reference evidence="8 9" key="1">
    <citation type="journal article" date="2015" name="Genome Announc.">
        <title>Expanding the biotechnology potential of lactobacilli through comparative genomics of 213 strains and associated genera.</title>
        <authorList>
            <person name="Sun Z."/>
            <person name="Harris H.M."/>
            <person name="McCann A."/>
            <person name="Guo C."/>
            <person name="Argimon S."/>
            <person name="Zhang W."/>
            <person name="Yang X."/>
            <person name="Jeffery I.B."/>
            <person name="Cooney J.C."/>
            <person name="Kagawa T.F."/>
            <person name="Liu W."/>
            <person name="Song Y."/>
            <person name="Salvetti E."/>
            <person name="Wrobel A."/>
            <person name="Rasinkangas P."/>
            <person name="Parkhill J."/>
            <person name="Rea M.C."/>
            <person name="O'Sullivan O."/>
            <person name="Ritari J."/>
            <person name="Douillard F.P."/>
            <person name="Paul Ross R."/>
            <person name="Yang R."/>
            <person name="Briner A.E."/>
            <person name="Felis G.E."/>
            <person name="de Vos W.M."/>
            <person name="Barrangou R."/>
            <person name="Klaenhammer T.R."/>
            <person name="Caufield P.W."/>
            <person name="Cui Y."/>
            <person name="Zhang H."/>
            <person name="O'Toole P.W."/>
        </authorList>
    </citation>
    <scope>NUCLEOTIDE SEQUENCE [LARGE SCALE GENOMIC DNA]</scope>
    <source>
        <strain evidence="8 9">DSM 19904</strain>
    </source>
</reference>
<evidence type="ECO:0000256" key="3">
    <source>
        <dbReference type="ARBA" id="ARBA00022722"/>
    </source>
</evidence>
<dbReference type="NCBIfam" id="TIGR02116">
    <property type="entry name" value="toxin_Txe_YoeB"/>
    <property type="match status" value="1"/>
</dbReference>
<evidence type="ECO:0000256" key="1">
    <source>
        <dbReference type="ARBA" id="ARBA00008172"/>
    </source>
</evidence>
<protein>
    <recommendedName>
        <fullName evidence="7">Endoribonuclease YoeB</fullName>
    </recommendedName>
    <alternativeName>
        <fullName evidence="6">Putative mRNA interferase YoeB</fullName>
    </alternativeName>
</protein>
<organism evidence="8 9">
    <name type="scientific">Lentilactobacillus sunkii DSM 19904</name>
    <dbReference type="NCBI Taxonomy" id="1423808"/>
    <lineage>
        <taxon>Bacteria</taxon>
        <taxon>Bacillati</taxon>
        <taxon>Bacillota</taxon>
        <taxon>Bacilli</taxon>
        <taxon>Lactobacillales</taxon>
        <taxon>Lactobacillaceae</taxon>
        <taxon>Lentilactobacillus</taxon>
    </lineage>
</organism>
<dbReference type="Gene3D" id="3.30.2310.20">
    <property type="entry name" value="RelE-like"/>
    <property type="match status" value="1"/>
</dbReference>
<dbReference type="PANTHER" id="PTHR38039:SF1">
    <property type="entry name" value="TOXIN YOEB"/>
    <property type="match status" value="1"/>
</dbReference>
<evidence type="ECO:0000256" key="7">
    <source>
        <dbReference type="ARBA" id="ARBA00050056"/>
    </source>
</evidence>
<sequence>MEFSQKAWGEYVSWETEDKETLKRINSLINEILRHPFDGAGKPEPLQHELSGMWSRRINKRDRLIYRVFSDKVQIIQLKYHY</sequence>
<keyword evidence="4" id="KW-0255">Endonuclease</keyword>
<dbReference type="GO" id="GO:0006401">
    <property type="term" value="P:RNA catabolic process"/>
    <property type="evidence" value="ECO:0007669"/>
    <property type="project" value="InterPro"/>
</dbReference>
<evidence type="ECO:0000256" key="5">
    <source>
        <dbReference type="ARBA" id="ARBA00022801"/>
    </source>
</evidence>
<dbReference type="Pfam" id="PF06769">
    <property type="entry name" value="YoeB_toxin"/>
    <property type="match status" value="1"/>
</dbReference>
<dbReference type="SUPFAM" id="SSF143011">
    <property type="entry name" value="RelE-like"/>
    <property type="match status" value="1"/>
</dbReference>
<keyword evidence="5" id="KW-0378">Hydrolase</keyword>
<evidence type="ECO:0000256" key="2">
    <source>
        <dbReference type="ARBA" id="ARBA00022649"/>
    </source>
</evidence>
<comment type="caution">
    <text evidence="8">The sequence shown here is derived from an EMBL/GenBank/DDBJ whole genome shotgun (WGS) entry which is preliminary data.</text>
</comment>
<proteinExistence type="inferred from homology"/>
<keyword evidence="9" id="KW-1185">Reference proteome</keyword>
<dbReference type="Proteomes" id="UP000051581">
    <property type="component" value="Unassembled WGS sequence"/>
</dbReference>
<gene>
    <name evidence="8" type="ORF">FD17_GL000986</name>
</gene>
<evidence type="ECO:0000256" key="4">
    <source>
        <dbReference type="ARBA" id="ARBA00022759"/>
    </source>
</evidence>
<dbReference type="PATRIC" id="fig|1423808.3.peg.995"/>
<accession>A0A0R1L0Q9</accession>